<dbReference type="EMBL" id="JABEZV010000008">
    <property type="protein sequence ID" value="MBA0718136.1"/>
    <property type="molecule type" value="Genomic_DNA"/>
</dbReference>
<gene>
    <name evidence="1" type="ORF">Golax_005898</name>
</gene>
<evidence type="ECO:0000313" key="1">
    <source>
        <dbReference type="EMBL" id="MBA0718136.1"/>
    </source>
</evidence>
<comment type="caution">
    <text evidence="1">The sequence shown here is derived from an EMBL/GenBank/DDBJ whole genome shotgun (WGS) entry which is preliminary data.</text>
</comment>
<proteinExistence type="predicted"/>
<evidence type="ECO:0000313" key="2">
    <source>
        <dbReference type="Proteomes" id="UP000593574"/>
    </source>
</evidence>
<accession>A0A7J9A258</accession>
<organism evidence="1 2">
    <name type="scientific">Gossypium laxum</name>
    <dbReference type="NCBI Taxonomy" id="34288"/>
    <lineage>
        <taxon>Eukaryota</taxon>
        <taxon>Viridiplantae</taxon>
        <taxon>Streptophyta</taxon>
        <taxon>Embryophyta</taxon>
        <taxon>Tracheophyta</taxon>
        <taxon>Spermatophyta</taxon>
        <taxon>Magnoliopsida</taxon>
        <taxon>eudicotyledons</taxon>
        <taxon>Gunneridae</taxon>
        <taxon>Pentapetalae</taxon>
        <taxon>rosids</taxon>
        <taxon>malvids</taxon>
        <taxon>Malvales</taxon>
        <taxon>Malvaceae</taxon>
        <taxon>Malvoideae</taxon>
        <taxon>Gossypium</taxon>
    </lineage>
</organism>
<reference evidence="1 2" key="1">
    <citation type="journal article" date="2019" name="Genome Biol. Evol.">
        <title>Insights into the evolution of the New World diploid cottons (Gossypium, subgenus Houzingenia) based on genome sequencing.</title>
        <authorList>
            <person name="Grover C.E."/>
            <person name="Arick M.A. 2nd"/>
            <person name="Thrash A."/>
            <person name="Conover J.L."/>
            <person name="Sanders W.S."/>
            <person name="Peterson D.G."/>
            <person name="Frelichowski J.E."/>
            <person name="Scheffler J.A."/>
            <person name="Scheffler B.E."/>
            <person name="Wendel J.F."/>
        </authorList>
    </citation>
    <scope>NUCLEOTIDE SEQUENCE [LARGE SCALE GENOMIC DNA]</scope>
    <source>
        <strain evidence="1">4</strain>
        <tissue evidence="1">Leaf</tissue>
    </source>
</reference>
<name>A0A7J9A258_9ROSI</name>
<protein>
    <submittedName>
        <fullName evidence="1">Uncharacterized protein</fullName>
    </submittedName>
</protein>
<sequence length="67" mass="7726">MYPLEKFARFDIGTSGHEEKGRCLRIEYLQVSNLPQSTRHIDEAVSDLFDWLDKKAKEDLSGVHNSC</sequence>
<dbReference type="AlphaFoldDB" id="A0A7J9A258"/>
<keyword evidence="2" id="KW-1185">Reference proteome</keyword>
<dbReference type="Proteomes" id="UP000593574">
    <property type="component" value="Unassembled WGS sequence"/>
</dbReference>